<evidence type="ECO:0000256" key="1">
    <source>
        <dbReference type="ARBA" id="ARBA00004123"/>
    </source>
</evidence>
<dbReference type="GO" id="GO:0000976">
    <property type="term" value="F:transcription cis-regulatory region binding"/>
    <property type="evidence" value="ECO:0007669"/>
    <property type="project" value="TreeGrafter"/>
</dbReference>
<dbReference type="Pfam" id="PF00808">
    <property type="entry name" value="CBFD_NFYB_HMF"/>
    <property type="match status" value="1"/>
</dbReference>
<comment type="subcellular location">
    <subcellularLocation>
        <location evidence="1">Nucleus</location>
    </subcellularLocation>
</comment>
<keyword evidence="3" id="KW-0238">DNA-binding</keyword>
<dbReference type="Gene3D" id="1.10.20.10">
    <property type="entry name" value="Histone, subunit A"/>
    <property type="match status" value="1"/>
</dbReference>
<comment type="similarity">
    <text evidence="6">Belongs to the NFYC/HAP5 subunit family.</text>
</comment>
<evidence type="ECO:0000313" key="8">
    <source>
        <dbReference type="EMBL" id="KAG9448998.1"/>
    </source>
</evidence>
<dbReference type="GO" id="GO:0006355">
    <property type="term" value="P:regulation of DNA-templated transcription"/>
    <property type="evidence" value="ECO:0007669"/>
    <property type="project" value="TreeGrafter"/>
</dbReference>
<evidence type="ECO:0000256" key="6">
    <source>
        <dbReference type="ARBA" id="ARBA00038129"/>
    </source>
</evidence>
<dbReference type="SUPFAM" id="SSF47113">
    <property type="entry name" value="Histone-fold"/>
    <property type="match status" value="1"/>
</dbReference>
<comment type="caution">
    <text evidence="8">The sequence shown here is derived from an EMBL/GenBank/DDBJ whole genome shotgun (WGS) entry which is preliminary data.</text>
</comment>
<evidence type="ECO:0000256" key="4">
    <source>
        <dbReference type="ARBA" id="ARBA00023163"/>
    </source>
</evidence>
<dbReference type="PANTHER" id="PTHR10252">
    <property type="entry name" value="HISTONE-LIKE TRANSCRIPTION FACTOR CCAAT-RELATED"/>
    <property type="match status" value="1"/>
</dbReference>
<gene>
    <name evidence="8" type="ORF">H6P81_008963</name>
</gene>
<dbReference type="InterPro" id="IPR050568">
    <property type="entry name" value="Transcr_DNA_Rep_Reg"/>
</dbReference>
<proteinExistence type="inferred from homology"/>
<evidence type="ECO:0000256" key="2">
    <source>
        <dbReference type="ARBA" id="ARBA00023015"/>
    </source>
</evidence>
<sequence length="183" mass="20869">MDPNLPMNYPASGTSPPLQHIHTYMHLPSPCIFPPPPQPPLELGGGNVTNREEMMELQNYYMRLFWNQQMIEISQITEIKQHQLPLARIKRVMKSDEEVKMISADAPVLFAKACELFILELTLRSWLHTEESKRRTLQRSDIARAISRVDVLDFLVDLVPSASVSVPSLLLPPISHVHVGWVI</sequence>
<reference evidence="8 9" key="1">
    <citation type="submission" date="2021-07" db="EMBL/GenBank/DDBJ databases">
        <title>The Aristolochia fimbriata genome: insights into angiosperm evolution, floral development and chemical biosynthesis.</title>
        <authorList>
            <person name="Jiao Y."/>
        </authorList>
    </citation>
    <scope>NUCLEOTIDE SEQUENCE [LARGE SCALE GENOMIC DNA]</scope>
    <source>
        <strain evidence="8">IBCAS-2021</strain>
        <tissue evidence="8">Leaf</tissue>
    </source>
</reference>
<protein>
    <recommendedName>
        <fullName evidence="7">Transcription factor CBF/NF-Y/archaeal histone domain-containing protein</fullName>
    </recommendedName>
</protein>
<dbReference type="GO" id="GO:0046982">
    <property type="term" value="F:protein heterodimerization activity"/>
    <property type="evidence" value="ECO:0007669"/>
    <property type="project" value="InterPro"/>
</dbReference>
<organism evidence="8 9">
    <name type="scientific">Aristolochia fimbriata</name>
    <name type="common">White veined hardy Dutchman's pipe vine</name>
    <dbReference type="NCBI Taxonomy" id="158543"/>
    <lineage>
        <taxon>Eukaryota</taxon>
        <taxon>Viridiplantae</taxon>
        <taxon>Streptophyta</taxon>
        <taxon>Embryophyta</taxon>
        <taxon>Tracheophyta</taxon>
        <taxon>Spermatophyta</taxon>
        <taxon>Magnoliopsida</taxon>
        <taxon>Magnoliidae</taxon>
        <taxon>Piperales</taxon>
        <taxon>Aristolochiaceae</taxon>
        <taxon>Aristolochia</taxon>
    </lineage>
</organism>
<evidence type="ECO:0000313" key="9">
    <source>
        <dbReference type="Proteomes" id="UP000825729"/>
    </source>
</evidence>
<feature type="domain" description="Transcription factor CBF/NF-Y/archaeal histone" evidence="7">
    <location>
        <begin position="83"/>
        <end position="146"/>
    </location>
</feature>
<keyword evidence="4" id="KW-0804">Transcription</keyword>
<dbReference type="CDD" id="cd22908">
    <property type="entry name" value="HFD_NFYC-like"/>
    <property type="match status" value="1"/>
</dbReference>
<dbReference type="GO" id="GO:0005634">
    <property type="term" value="C:nucleus"/>
    <property type="evidence" value="ECO:0007669"/>
    <property type="project" value="UniProtKB-SubCell"/>
</dbReference>
<evidence type="ECO:0000256" key="3">
    <source>
        <dbReference type="ARBA" id="ARBA00023125"/>
    </source>
</evidence>
<keyword evidence="2" id="KW-0805">Transcription regulation</keyword>
<dbReference type="PANTHER" id="PTHR10252:SF124">
    <property type="entry name" value="NUCLEAR TRANSCRIPTION FACTOR Y SUBUNIT C-10"/>
    <property type="match status" value="1"/>
</dbReference>
<dbReference type="EMBL" id="JAINDJ010000004">
    <property type="protein sequence ID" value="KAG9448998.1"/>
    <property type="molecule type" value="Genomic_DNA"/>
</dbReference>
<accession>A0AAV7EP19</accession>
<evidence type="ECO:0000256" key="5">
    <source>
        <dbReference type="ARBA" id="ARBA00023242"/>
    </source>
</evidence>
<dbReference type="Proteomes" id="UP000825729">
    <property type="component" value="Unassembled WGS sequence"/>
</dbReference>
<dbReference type="InterPro" id="IPR009072">
    <property type="entry name" value="Histone-fold"/>
</dbReference>
<keyword evidence="5" id="KW-0539">Nucleus</keyword>
<keyword evidence="9" id="KW-1185">Reference proteome</keyword>
<evidence type="ECO:0000259" key="7">
    <source>
        <dbReference type="Pfam" id="PF00808"/>
    </source>
</evidence>
<dbReference type="FunFam" id="1.10.20.10:FF:000006">
    <property type="entry name" value="Nuclear transcription factor Y subunit gamma"/>
    <property type="match status" value="1"/>
</dbReference>
<dbReference type="InterPro" id="IPR003958">
    <property type="entry name" value="CBFA_NFYB_domain"/>
</dbReference>
<name>A0AAV7EP19_ARIFI</name>
<dbReference type="AlphaFoldDB" id="A0AAV7EP19"/>